<evidence type="ECO:0000313" key="2">
    <source>
        <dbReference type="EMBL" id="AXE23541.1"/>
    </source>
</evidence>
<feature type="domain" description="DUF5753" evidence="1">
    <location>
        <begin position="107"/>
        <end position="275"/>
    </location>
</feature>
<dbReference type="Pfam" id="PF13560">
    <property type="entry name" value="HTH_31"/>
    <property type="match status" value="1"/>
</dbReference>
<dbReference type="AlphaFoldDB" id="A0A344TY20"/>
<gene>
    <name evidence="2" type="ORF">C0216_08765</name>
</gene>
<dbReference type="SUPFAM" id="SSF47413">
    <property type="entry name" value="lambda repressor-like DNA-binding domains"/>
    <property type="match status" value="1"/>
</dbReference>
<proteinExistence type="predicted"/>
<sequence>MPASPSSSAQAAREALAVRLSHLRRDAGLTGRELSARCDWHPAKTTRIQKGEVAPSDSDIRAWCAACGADEQVDDLIATSRAVDSMYQEWRRLHRNGLRRSQENAYASNAQASLQRVYVSNVVPGFLQTPAYATALLSSITRFQGTPDDVTEAVAARVARSRFLYEGNHRYAVLMEEWVLRSRIGDADAMAGQLRHLLTVMPLASVSLGIIPFAAERSVWPLEAFYLYDERRVAVETLTARIGVTQPRELDDYAKAFEGLSKMAVYGDNARALITAALDALG</sequence>
<reference evidence="2 3" key="1">
    <citation type="submission" date="2018-01" db="EMBL/GenBank/DDBJ databases">
        <title>Draft genome Sequence of streptomyces globosus LZH-48.</title>
        <authorList>
            <person name="Ran K."/>
            <person name="Li Z."/>
            <person name="Wei S."/>
            <person name="Dong R."/>
        </authorList>
    </citation>
    <scope>NUCLEOTIDE SEQUENCE [LARGE SCALE GENOMIC DNA]</scope>
    <source>
        <strain evidence="2 3">LZH-48</strain>
    </source>
</reference>
<organism evidence="2 3">
    <name type="scientific">Streptomyces globosus</name>
    <dbReference type="NCBI Taxonomy" id="68209"/>
    <lineage>
        <taxon>Bacteria</taxon>
        <taxon>Bacillati</taxon>
        <taxon>Actinomycetota</taxon>
        <taxon>Actinomycetes</taxon>
        <taxon>Kitasatosporales</taxon>
        <taxon>Streptomycetaceae</taxon>
        <taxon>Streptomyces</taxon>
    </lineage>
</organism>
<name>A0A344TY20_9ACTN</name>
<evidence type="ECO:0000259" key="1">
    <source>
        <dbReference type="Pfam" id="PF19054"/>
    </source>
</evidence>
<dbReference type="Proteomes" id="UP000252004">
    <property type="component" value="Chromosome"/>
</dbReference>
<dbReference type="InterPro" id="IPR043917">
    <property type="entry name" value="DUF5753"/>
</dbReference>
<dbReference type="EMBL" id="CP030862">
    <property type="protein sequence ID" value="AXE23541.1"/>
    <property type="molecule type" value="Genomic_DNA"/>
</dbReference>
<dbReference type="Pfam" id="PF19054">
    <property type="entry name" value="DUF5753"/>
    <property type="match status" value="1"/>
</dbReference>
<dbReference type="OrthoDB" id="4966777at2"/>
<accession>A0A344TY20</accession>
<dbReference type="KEGG" id="sgz:C0216_08765"/>
<protein>
    <submittedName>
        <fullName evidence="2">Transcriptional regulator</fullName>
    </submittedName>
</protein>
<keyword evidence="3" id="KW-1185">Reference proteome</keyword>
<evidence type="ECO:0000313" key="3">
    <source>
        <dbReference type="Proteomes" id="UP000252004"/>
    </source>
</evidence>
<dbReference type="InterPro" id="IPR010982">
    <property type="entry name" value="Lambda_DNA-bd_dom_sf"/>
</dbReference>
<dbReference type="GO" id="GO:0003677">
    <property type="term" value="F:DNA binding"/>
    <property type="evidence" value="ECO:0007669"/>
    <property type="project" value="InterPro"/>
</dbReference>
<dbReference type="InterPro" id="IPR001387">
    <property type="entry name" value="Cro/C1-type_HTH"/>
</dbReference>
<dbReference type="Gene3D" id="1.10.260.40">
    <property type="entry name" value="lambda repressor-like DNA-binding domains"/>
    <property type="match status" value="1"/>
</dbReference>
<dbReference type="RefSeq" id="WP_114054721.1">
    <property type="nucleotide sequence ID" value="NZ_CP030862.1"/>
</dbReference>
<dbReference type="CDD" id="cd00093">
    <property type="entry name" value="HTH_XRE"/>
    <property type="match status" value="1"/>
</dbReference>